<dbReference type="Pfam" id="PF02811">
    <property type="entry name" value="PHP"/>
    <property type="match status" value="1"/>
</dbReference>
<dbReference type="InterPro" id="IPR004013">
    <property type="entry name" value="PHP_dom"/>
</dbReference>
<reference evidence="3" key="1">
    <citation type="submission" date="2016-04" db="EMBL/GenBank/DDBJ databases">
        <authorList>
            <person name="Antunes L.P."/>
            <person name="Martins L.F."/>
            <person name="Pereira R.V."/>
            <person name="Thomas A.M."/>
            <person name="Barbosa D."/>
            <person name="Nascimento L."/>
            <person name="Silva G.M."/>
            <person name="Condomitti G.W."/>
            <person name="Digiampietri L.A."/>
            <person name="Lombardi K.C."/>
            <person name="Ramos P.L."/>
            <person name="Quaggio R.B."/>
            <person name="Oliveira J.C."/>
            <person name="Pascon R.C."/>
            <person name="Cruz J.B."/>
            <person name="Silva A.M."/>
            <person name="Setubal J.C."/>
        </authorList>
    </citation>
    <scope>NUCLEOTIDE SEQUENCE [LARGE SCALE GENOMIC DNA]</scope>
</reference>
<dbReference type="InterPro" id="IPR012337">
    <property type="entry name" value="RNaseH-like_sf"/>
</dbReference>
<comment type="caution">
    <text evidence="2">The sequence shown here is derived from an EMBL/GenBank/DDBJ whole genome shotgun (WGS) entry which is preliminary data.</text>
</comment>
<sequence>MRSHSLAALTKELQVPLVDHHRADADAKTAAMVLMKLLERAEGVETVADLNRLTKGINVEQLRPYHTTVLVKTQAGMKNLYKLISLSHIEYFNRTPRVPRSELEKHREGLLVGSSTYGGQLFDALIRGVPDEELEQMASWYDYLEILPRDCLAFLLESGQVNSEEQLLSLNRRIYELGKKLGKPVCAVSDAHFLDPHQQVFRRILKHGIGFRDEYDRPFYLRTTQEMLDEFAYLGEQAAYEVVVENPNAIAAQIEKVKVVPDKLTRRCWRGRWRRPAGSRGRR</sequence>
<feature type="domain" description="PHP" evidence="1">
    <location>
        <begin position="58"/>
        <end position="141"/>
    </location>
</feature>
<dbReference type="PANTHER" id="PTHR32294:SF5">
    <property type="entry name" value="DNA POLYMERASE III POLC-TYPE"/>
    <property type="match status" value="1"/>
</dbReference>
<dbReference type="AlphaFoldDB" id="A0A1Y2T6C5"/>
<dbReference type="Proteomes" id="UP000194267">
    <property type="component" value="Unassembled WGS sequence"/>
</dbReference>
<accession>A0A1Y2T6C5</accession>
<dbReference type="SUPFAM" id="SSF53098">
    <property type="entry name" value="Ribonuclease H-like"/>
    <property type="match status" value="1"/>
</dbReference>
<protein>
    <recommendedName>
        <fullName evidence="1">PHP domain-containing protein</fullName>
    </recommendedName>
</protein>
<evidence type="ECO:0000313" key="3">
    <source>
        <dbReference type="Proteomes" id="UP000194267"/>
    </source>
</evidence>
<dbReference type="GO" id="GO:0008408">
    <property type="term" value="F:3'-5' exonuclease activity"/>
    <property type="evidence" value="ECO:0007669"/>
    <property type="project" value="InterPro"/>
</dbReference>
<organism evidence="2 3">
    <name type="scientific">Symbiobacterium thermophilum</name>
    <dbReference type="NCBI Taxonomy" id="2734"/>
    <lineage>
        <taxon>Bacteria</taxon>
        <taxon>Bacillati</taxon>
        <taxon>Bacillota</taxon>
        <taxon>Clostridia</taxon>
        <taxon>Eubacteriales</taxon>
        <taxon>Symbiobacteriaceae</taxon>
        <taxon>Symbiobacterium</taxon>
    </lineage>
</organism>
<dbReference type="CDD" id="cd07435">
    <property type="entry name" value="PHP_PolIIIA_POLC"/>
    <property type="match status" value="1"/>
</dbReference>
<evidence type="ECO:0000313" key="2">
    <source>
        <dbReference type="EMBL" id="OTA41227.1"/>
    </source>
</evidence>
<evidence type="ECO:0000259" key="1">
    <source>
        <dbReference type="Pfam" id="PF02811"/>
    </source>
</evidence>
<dbReference type="InterPro" id="IPR004805">
    <property type="entry name" value="DnaE2/DnaE/PolC"/>
</dbReference>
<proteinExistence type="predicted"/>
<name>A0A1Y2T6C5_SYMTR</name>
<dbReference type="EMBL" id="LWLV01000659">
    <property type="protein sequence ID" value="OTA41227.1"/>
    <property type="molecule type" value="Genomic_DNA"/>
</dbReference>
<dbReference type="PANTHER" id="PTHR32294">
    <property type="entry name" value="DNA POLYMERASE III SUBUNIT ALPHA"/>
    <property type="match status" value="1"/>
</dbReference>
<gene>
    <name evidence="2" type="ORF">A6D92_08680</name>
</gene>
<dbReference type="GO" id="GO:0006260">
    <property type="term" value="P:DNA replication"/>
    <property type="evidence" value="ECO:0007669"/>
    <property type="project" value="InterPro"/>
</dbReference>
<dbReference type="Gene3D" id="3.20.20.140">
    <property type="entry name" value="Metal-dependent hydrolases"/>
    <property type="match status" value="1"/>
</dbReference>